<reference evidence="1" key="1">
    <citation type="journal article" date="2018" name="Genome Biol.">
        <title>SKESA: strategic k-mer extension for scrupulous assemblies.</title>
        <authorList>
            <person name="Souvorov A."/>
            <person name="Agarwala R."/>
            <person name="Lipman D.J."/>
        </authorList>
    </citation>
    <scope>NUCLEOTIDE SEQUENCE</scope>
    <source>
        <strain evidence="1">MA.CK_94/00001630</strain>
    </source>
</reference>
<proteinExistence type="predicted"/>
<organism evidence="1">
    <name type="scientific">Salmonella enterica</name>
    <name type="common">Salmonella choleraesuis</name>
    <dbReference type="NCBI Taxonomy" id="28901"/>
    <lineage>
        <taxon>Bacteria</taxon>
        <taxon>Pseudomonadati</taxon>
        <taxon>Pseudomonadota</taxon>
        <taxon>Gammaproteobacteria</taxon>
        <taxon>Enterobacterales</taxon>
        <taxon>Enterobacteriaceae</taxon>
        <taxon>Salmonella</taxon>
    </lineage>
</organism>
<name>A0A759YMJ9_SALER</name>
<reference evidence="1" key="2">
    <citation type="submission" date="2020-02" db="EMBL/GenBank/DDBJ databases">
        <authorList>
            <consortium name="NCBI Pathogen Detection Project"/>
        </authorList>
    </citation>
    <scope>NUCLEOTIDE SEQUENCE</scope>
    <source>
        <strain evidence="1">MA.CK_94/00001630</strain>
    </source>
</reference>
<sequence>MKSENKPVYVVPFSDTSCISWQFPDGEIIRDFLKADQKARALGMELEQRKTGRFSPSH</sequence>
<dbReference type="EMBL" id="DAAXRP010000013">
    <property type="protein sequence ID" value="HAG2283328.1"/>
    <property type="molecule type" value="Genomic_DNA"/>
</dbReference>
<gene>
    <name evidence="1" type="ORF">G8W61_003658</name>
</gene>
<evidence type="ECO:0000313" key="1">
    <source>
        <dbReference type="EMBL" id="HAG2283328.1"/>
    </source>
</evidence>
<dbReference type="AlphaFoldDB" id="A0A759YMJ9"/>
<accession>A0A759YMJ9</accession>
<protein>
    <submittedName>
        <fullName evidence="1">Uncharacterized protein</fullName>
    </submittedName>
</protein>
<comment type="caution">
    <text evidence="1">The sequence shown here is derived from an EMBL/GenBank/DDBJ whole genome shotgun (WGS) entry which is preliminary data.</text>
</comment>